<dbReference type="AlphaFoldDB" id="A0A9P6UJH2"/>
<sequence>SSASGVQADKTCLEAFQSLKLGKKFKYIIYKLSDDQKNIVVEKQAERGTYDEFLSHLPETECRWAVYDFDYSTPEGERNKIVFYT</sequence>
<comment type="subcellular location">
    <subcellularLocation>
        <location evidence="1">Nucleus matrix</location>
    </subcellularLocation>
</comment>
<proteinExistence type="inferred from homology"/>
<keyword evidence="8" id="KW-1185">Reference proteome</keyword>
<evidence type="ECO:0000256" key="5">
    <source>
        <dbReference type="ARBA" id="ARBA00032427"/>
    </source>
</evidence>
<feature type="domain" description="ADF-H" evidence="6">
    <location>
        <begin position="3"/>
        <end position="85"/>
    </location>
</feature>
<dbReference type="PANTHER" id="PTHR11913">
    <property type="entry name" value="COFILIN-RELATED"/>
    <property type="match status" value="1"/>
</dbReference>
<dbReference type="Proteomes" id="UP000738325">
    <property type="component" value="Unassembled WGS sequence"/>
</dbReference>
<dbReference type="EMBL" id="JAAAIP010001658">
    <property type="protein sequence ID" value="KAG0304843.1"/>
    <property type="molecule type" value="Genomic_DNA"/>
</dbReference>
<dbReference type="Pfam" id="PF00241">
    <property type="entry name" value="Cofilin_ADF"/>
    <property type="match status" value="1"/>
</dbReference>
<dbReference type="PROSITE" id="PS51263">
    <property type="entry name" value="ADF_H"/>
    <property type="match status" value="1"/>
</dbReference>
<keyword evidence="4" id="KW-0009">Actin-binding</keyword>
<evidence type="ECO:0000256" key="2">
    <source>
        <dbReference type="ARBA" id="ARBA00006844"/>
    </source>
</evidence>
<name>A0A9P6UJH2_9FUNG</name>
<evidence type="ECO:0000256" key="1">
    <source>
        <dbReference type="ARBA" id="ARBA00004109"/>
    </source>
</evidence>
<dbReference type="OrthoDB" id="10249245at2759"/>
<evidence type="ECO:0000256" key="4">
    <source>
        <dbReference type="ARBA" id="ARBA00023203"/>
    </source>
</evidence>
<evidence type="ECO:0000313" key="8">
    <source>
        <dbReference type="Proteomes" id="UP000738325"/>
    </source>
</evidence>
<dbReference type="GO" id="GO:0003779">
    <property type="term" value="F:actin binding"/>
    <property type="evidence" value="ECO:0007669"/>
    <property type="project" value="UniProtKB-KW"/>
</dbReference>
<organism evidence="7 8">
    <name type="scientific">Dissophora globulifera</name>
    <dbReference type="NCBI Taxonomy" id="979702"/>
    <lineage>
        <taxon>Eukaryota</taxon>
        <taxon>Fungi</taxon>
        <taxon>Fungi incertae sedis</taxon>
        <taxon>Mucoromycota</taxon>
        <taxon>Mortierellomycotina</taxon>
        <taxon>Mortierellomycetes</taxon>
        <taxon>Mortierellales</taxon>
        <taxon>Mortierellaceae</taxon>
        <taxon>Dissophora</taxon>
    </lineage>
</organism>
<gene>
    <name evidence="7" type="primary">COF1</name>
    <name evidence="7" type="ORF">BGZ99_002260</name>
</gene>
<evidence type="ECO:0000256" key="3">
    <source>
        <dbReference type="ARBA" id="ARBA00015630"/>
    </source>
</evidence>
<dbReference type="InterPro" id="IPR002108">
    <property type="entry name" value="ADF-H"/>
</dbReference>
<dbReference type="Gene3D" id="3.40.20.10">
    <property type="entry name" value="Severin"/>
    <property type="match status" value="1"/>
</dbReference>
<dbReference type="InterPro" id="IPR017904">
    <property type="entry name" value="ADF/Cofilin"/>
</dbReference>
<dbReference type="GO" id="GO:0030042">
    <property type="term" value="P:actin filament depolymerization"/>
    <property type="evidence" value="ECO:0007669"/>
    <property type="project" value="InterPro"/>
</dbReference>
<dbReference type="CDD" id="cd11286">
    <property type="entry name" value="ADF_cofilin_like"/>
    <property type="match status" value="1"/>
</dbReference>
<accession>A0A9P6UJH2</accession>
<evidence type="ECO:0000313" key="7">
    <source>
        <dbReference type="EMBL" id="KAG0304843.1"/>
    </source>
</evidence>
<dbReference type="SUPFAM" id="SSF55753">
    <property type="entry name" value="Actin depolymerizing proteins"/>
    <property type="match status" value="1"/>
</dbReference>
<feature type="non-terminal residue" evidence="7">
    <location>
        <position position="85"/>
    </location>
</feature>
<dbReference type="GO" id="GO:0015629">
    <property type="term" value="C:actin cytoskeleton"/>
    <property type="evidence" value="ECO:0007669"/>
    <property type="project" value="InterPro"/>
</dbReference>
<dbReference type="InterPro" id="IPR029006">
    <property type="entry name" value="ADF-H/Gelsolin-like_dom_sf"/>
</dbReference>
<dbReference type="GO" id="GO:0016363">
    <property type="term" value="C:nuclear matrix"/>
    <property type="evidence" value="ECO:0007669"/>
    <property type="project" value="UniProtKB-SubCell"/>
</dbReference>
<reference evidence="7" key="1">
    <citation type="journal article" date="2020" name="Fungal Divers.">
        <title>Resolving the Mortierellaceae phylogeny through synthesis of multi-gene phylogenetics and phylogenomics.</title>
        <authorList>
            <person name="Vandepol N."/>
            <person name="Liber J."/>
            <person name="Desiro A."/>
            <person name="Na H."/>
            <person name="Kennedy M."/>
            <person name="Barry K."/>
            <person name="Grigoriev I.V."/>
            <person name="Miller A.N."/>
            <person name="O'Donnell K."/>
            <person name="Stajich J.E."/>
            <person name="Bonito G."/>
        </authorList>
    </citation>
    <scope>NUCLEOTIDE SEQUENCE</scope>
    <source>
        <strain evidence="7">REB-010B</strain>
    </source>
</reference>
<protein>
    <recommendedName>
        <fullName evidence="3">Cofilin</fullName>
    </recommendedName>
    <alternativeName>
        <fullName evidence="5">Actin-depolymerizing factor 1</fullName>
    </alternativeName>
</protein>
<comment type="caution">
    <text evidence="7">The sequence shown here is derived from an EMBL/GenBank/DDBJ whole genome shotgun (WGS) entry which is preliminary data.</text>
</comment>
<evidence type="ECO:0000259" key="6">
    <source>
        <dbReference type="PROSITE" id="PS51263"/>
    </source>
</evidence>
<comment type="similarity">
    <text evidence="2">Belongs to the actin-binding proteins ADF family.</text>
</comment>
<feature type="non-terminal residue" evidence="7">
    <location>
        <position position="1"/>
    </location>
</feature>